<feature type="compositionally biased region" description="Polar residues" evidence="2">
    <location>
        <begin position="76"/>
        <end position="91"/>
    </location>
</feature>
<feature type="compositionally biased region" description="Polar residues" evidence="2">
    <location>
        <begin position="27"/>
        <end position="36"/>
    </location>
</feature>
<dbReference type="SMART" id="SM00320">
    <property type="entry name" value="WD40"/>
    <property type="match status" value="5"/>
</dbReference>
<dbReference type="InterPro" id="IPR053053">
    <property type="entry name" value="WD_repeat_protein"/>
</dbReference>
<keyword evidence="5" id="KW-1185">Reference proteome</keyword>
<dbReference type="InterPro" id="IPR001680">
    <property type="entry name" value="WD40_rpt"/>
</dbReference>
<dbReference type="SUPFAM" id="SSF50978">
    <property type="entry name" value="WD40 repeat-like"/>
    <property type="match status" value="1"/>
</dbReference>
<evidence type="ECO:0000256" key="1">
    <source>
        <dbReference type="PROSITE-ProRule" id="PRU00221"/>
    </source>
</evidence>
<dbReference type="Proteomes" id="UP000014760">
    <property type="component" value="Unassembled WGS sequence"/>
</dbReference>
<dbReference type="HOGENOM" id="CLU_022571_1_1_1"/>
<sequence>MESLLTYASSSDDEASARPSASASKSTKNYLFNLSDSDAEDNESVPSAKDEVVAPQQEKIVGRSGETIEIPATDFWKNSSEILQRISPSDTGTRKRDKSETPQTSEWHERKKSRISHPPADQLSTQTETRNQPLEHSCFFLHHRVEFLLSKSKPSQAPTRVSKLGCHTKCVNQVAWCQPQFSHLLLSCSMDGCVKIWDAFSCGQRPIQVLSRGSKGVKQAVWSRDGKQVLCGSYDKVAVLYDVQSGCEVIQCAHEDYVTAVKFHPMQDHLFVTGGCNLLHCWDVRMINKPYKKFVYKDAFGQVQDICFNIDGLEFFTCNDQVCRDSSDRNIMAWDFEKGVVVSNQIYQERFTCTRLKCHPSGKQFAAQTQGNYIAVFSTQQPYKMNRNKRYDGHFVSGYSIGCDFSPDGRFLISGSSDGKLCVFDYKTGNIFRKIQISGGKDAVCMDVAWHPLLPSLVAACTWQGGIAICQ</sequence>
<feature type="compositionally biased region" description="Low complexity" evidence="2">
    <location>
        <begin position="17"/>
        <end position="26"/>
    </location>
</feature>
<evidence type="ECO:0000313" key="3">
    <source>
        <dbReference type="EMBL" id="ELT91227.1"/>
    </source>
</evidence>
<feature type="repeat" description="WD" evidence="1">
    <location>
        <begin position="164"/>
        <end position="198"/>
    </location>
</feature>
<feature type="region of interest" description="Disordered" evidence="2">
    <location>
        <begin position="1"/>
        <end position="128"/>
    </location>
</feature>
<name>R7TCI6_CAPTE</name>
<feature type="repeat" description="WD" evidence="1">
    <location>
        <begin position="405"/>
        <end position="434"/>
    </location>
</feature>
<dbReference type="EnsemblMetazoa" id="CapteT226501">
    <property type="protein sequence ID" value="CapteP226501"/>
    <property type="gene ID" value="CapteG226501"/>
</dbReference>
<evidence type="ECO:0000256" key="2">
    <source>
        <dbReference type="SAM" id="MobiDB-lite"/>
    </source>
</evidence>
<keyword evidence="1" id="KW-0853">WD repeat</keyword>
<reference evidence="3 5" key="2">
    <citation type="journal article" date="2013" name="Nature">
        <title>Insights into bilaterian evolution from three spiralian genomes.</title>
        <authorList>
            <person name="Simakov O."/>
            <person name="Marletaz F."/>
            <person name="Cho S.J."/>
            <person name="Edsinger-Gonzales E."/>
            <person name="Havlak P."/>
            <person name="Hellsten U."/>
            <person name="Kuo D.H."/>
            <person name="Larsson T."/>
            <person name="Lv J."/>
            <person name="Arendt D."/>
            <person name="Savage R."/>
            <person name="Osoegawa K."/>
            <person name="de Jong P."/>
            <person name="Grimwood J."/>
            <person name="Chapman J.A."/>
            <person name="Shapiro H."/>
            <person name="Aerts A."/>
            <person name="Otillar R.P."/>
            <person name="Terry A.Y."/>
            <person name="Boore J.L."/>
            <person name="Grigoriev I.V."/>
            <person name="Lindberg D.R."/>
            <person name="Seaver E.C."/>
            <person name="Weisblat D.A."/>
            <person name="Putnam N.H."/>
            <person name="Rokhsar D.S."/>
        </authorList>
    </citation>
    <scope>NUCLEOTIDE SEQUENCE</scope>
    <source>
        <strain evidence="3 5">I ESC-2004</strain>
    </source>
</reference>
<dbReference type="InterPro" id="IPR036322">
    <property type="entry name" value="WD40_repeat_dom_sf"/>
</dbReference>
<dbReference type="Gene3D" id="2.130.10.10">
    <property type="entry name" value="YVTN repeat-like/Quinoprotein amine dehydrogenase"/>
    <property type="match status" value="1"/>
</dbReference>
<dbReference type="Pfam" id="PF00400">
    <property type="entry name" value="WD40"/>
    <property type="match status" value="4"/>
</dbReference>
<dbReference type="AlphaFoldDB" id="R7TCI6"/>
<dbReference type="PROSITE" id="PS50082">
    <property type="entry name" value="WD_REPEATS_2"/>
    <property type="match status" value="2"/>
</dbReference>
<dbReference type="OMA" id="WDYETTA"/>
<reference evidence="5" key="1">
    <citation type="submission" date="2012-12" db="EMBL/GenBank/DDBJ databases">
        <authorList>
            <person name="Hellsten U."/>
            <person name="Grimwood J."/>
            <person name="Chapman J.A."/>
            <person name="Shapiro H."/>
            <person name="Aerts A."/>
            <person name="Otillar R.P."/>
            <person name="Terry A.Y."/>
            <person name="Boore J.L."/>
            <person name="Simakov O."/>
            <person name="Marletaz F."/>
            <person name="Cho S.-J."/>
            <person name="Edsinger-Gonzales E."/>
            <person name="Havlak P."/>
            <person name="Kuo D.-H."/>
            <person name="Larsson T."/>
            <person name="Lv J."/>
            <person name="Arendt D."/>
            <person name="Savage R."/>
            <person name="Osoegawa K."/>
            <person name="de Jong P."/>
            <person name="Lindberg D.R."/>
            <person name="Seaver E.C."/>
            <person name="Weisblat D.A."/>
            <person name="Putnam N.H."/>
            <person name="Grigoriev I.V."/>
            <person name="Rokhsar D.S."/>
        </authorList>
    </citation>
    <scope>NUCLEOTIDE SEQUENCE</scope>
    <source>
        <strain evidence="5">I ESC-2004</strain>
    </source>
</reference>
<dbReference type="EMBL" id="AMQN01013931">
    <property type="status" value="NOT_ANNOTATED_CDS"/>
    <property type="molecule type" value="Genomic_DNA"/>
</dbReference>
<dbReference type="PANTHER" id="PTHR44566:SF1">
    <property type="entry name" value="WD REPEAT-CONTAINING PROTEIN 25"/>
    <property type="match status" value="1"/>
</dbReference>
<organism evidence="3">
    <name type="scientific">Capitella teleta</name>
    <name type="common">Polychaete worm</name>
    <dbReference type="NCBI Taxonomy" id="283909"/>
    <lineage>
        <taxon>Eukaryota</taxon>
        <taxon>Metazoa</taxon>
        <taxon>Spiralia</taxon>
        <taxon>Lophotrochozoa</taxon>
        <taxon>Annelida</taxon>
        <taxon>Polychaeta</taxon>
        <taxon>Sedentaria</taxon>
        <taxon>Scolecida</taxon>
        <taxon>Capitellidae</taxon>
        <taxon>Capitella</taxon>
    </lineage>
</organism>
<dbReference type="STRING" id="283909.R7TCI6"/>
<evidence type="ECO:0000313" key="5">
    <source>
        <dbReference type="Proteomes" id="UP000014760"/>
    </source>
</evidence>
<dbReference type="PANTHER" id="PTHR44566">
    <property type="entry name" value="TRANSDUCIN/WD40 REPEAT-LIKE SUPERFAMILY PROTEIN"/>
    <property type="match status" value="1"/>
</dbReference>
<dbReference type="OrthoDB" id="256303at2759"/>
<proteinExistence type="predicted"/>
<accession>R7TCI6</accession>
<dbReference type="InterPro" id="IPR015943">
    <property type="entry name" value="WD40/YVTN_repeat-like_dom_sf"/>
</dbReference>
<reference evidence="4" key="3">
    <citation type="submission" date="2015-06" db="UniProtKB">
        <authorList>
            <consortium name="EnsemblMetazoa"/>
        </authorList>
    </citation>
    <scope>IDENTIFICATION</scope>
</reference>
<dbReference type="EMBL" id="KB310606">
    <property type="protein sequence ID" value="ELT91227.1"/>
    <property type="molecule type" value="Genomic_DNA"/>
</dbReference>
<protein>
    <submittedName>
        <fullName evidence="3 4">Uncharacterized protein</fullName>
    </submittedName>
</protein>
<gene>
    <name evidence="3" type="ORF">CAPTEDRAFT_226501</name>
</gene>
<evidence type="ECO:0000313" key="4">
    <source>
        <dbReference type="EnsemblMetazoa" id="CapteP226501"/>
    </source>
</evidence>